<evidence type="ECO:0000313" key="3">
    <source>
        <dbReference type="Proteomes" id="UP000630660"/>
    </source>
</evidence>
<gene>
    <name evidence="2" type="ORF">GF359_00385</name>
</gene>
<proteinExistence type="predicted"/>
<keyword evidence="2" id="KW-0695">RNA-directed DNA polymerase</keyword>
<dbReference type="Gene3D" id="3.30.420.10">
    <property type="entry name" value="Ribonuclease H-like superfamily/Ribonuclease H"/>
    <property type="match status" value="1"/>
</dbReference>
<dbReference type="PROSITE" id="PS50879">
    <property type="entry name" value="RNASE_H_1"/>
    <property type="match status" value="1"/>
</dbReference>
<dbReference type="InterPro" id="IPR012337">
    <property type="entry name" value="RNaseH-like_sf"/>
</dbReference>
<keyword evidence="2" id="KW-0548">Nucleotidyltransferase</keyword>
<protein>
    <submittedName>
        <fullName evidence="2">Reverse transcriptase-like protein</fullName>
    </submittedName>
</protein>
<dbReference type="AlphaFoldDB" id="A0A9D5K7S6"/>
<dbReference type="CDD" id="cd09279">
    <property type="entry name" value="RNase_HI_like"/>
    <property type="match status" value="1"/>
</dbReference>
<dbReference type="Proteomes" id="UP000630660">
    <property type="component" value="Unassembled WGS sequence"/>
</dbReference>
<dbReference type="GO" id="GO:0003676">
    <property type="term" value="F:nucleic acid binding"/>
    <property type="evidence" value="ECO:0007669"/>
    <property type="project" value="InterPro"/>
</dbReference>
<dbReference type="PANTHER" id="PTHR46387:SF2">
    <property type="entry name" value="RIBONUCLEASE HI"/>
    <property type="match status" value="1"/>
</dbReference>
<dbReference type="SUPFAM" id="SSF53098">
    <property type="entry name" value="Ribonuclease H-like"/>
    <property type="match status" value="1"/>
</dbReference>
<accession>A0A9D5K7S6</accession>
<dbReference type="Pfam" id="PF13456">
    <property type="entry name" value="RVT_3"/>
    <property type="match status" value="1"/>
</dbReference>
<sequence>MIPGDSGSENHGDLFADVGKAARAWIDGASSGNPGPAGAGVVIKKGGKTVGEWMEYLGRTTNNVAEYKSLILALRKALKLGIEVIIVYTDSELLHRQLNGIYKVKTPHIRELFDKVQALKKRFILVRINHIRREENKQADRLAKKARSSPAR</sequence>
<dbReference type="PANTHER" id="PTHR46387">
    <property type="entry name" value="POLYNUCLEOTIDYL TRANSFERASE, RIBONUCLEASE H-LIKE SUPERFAMILY PROTEIN"/>
    <property type="match status" value="1"/>
</dbReference>
<dbReference type="InterPro" id="IPR036397">
    <property type="entry name" value="RNaseH_sf"/>
</dbReference>
<feature type="domain" description="RNase H type-1" evidence="1">
    <location>
        <begin position="18"/>
        <end position="148"/>
    </location>
</feature>
<dbReference type="GO" id="GO:0003964">
    <property type="term" value="F:RNA-directed DNA polymerase activity"/>
    <property type="evidence" value="ECO:0007669"/>
    <property type="project" value="UniProtKB-KW"/>
</dbReference>
<keyword evidence="2" id="KW-0808">Transferase</keyword>
<comment type="caution">
    <text evidence="2">The sequence shown here is derived from an EMBL/GenBank/DDBJ whole genome shotgun (WGS) entry which is preliminary data.</text>
</comment>
<organism evidence="2 3">
    <name type="scientific">candidate division WOR-3 bacterium</name>
    <dbReference type="NCBI Taxonomy" id="2052148"/>
    <lineage>
        <taxon>Bacteria</taxon>
        <taxon>Bacteria division WOR-3</taxon>
    </lineage>
</organism>
<name>A0A9D5K7S6_UNCW3</name>
<evidence type="ECO:0000259" key="1">
    <source>
        <dbReference type="PROSITE" id="PS50879"/>
    </source>
</evidence>
<dbReference type="GO" id="GO:0004523">
    <property type="term" value="F:RNA-DNA hybrid ribonuclease activity"/>
    <property type="evidence" value="ECO:0007669"/>
    <property type="project" value="InterPro"/>
</dbReference>
<dbReference type="EMBL" id="WJKJ01000011">
    <property type="protein sequence ID" value="MBD3363650.1"/>
    <property type="molecule type" value="Genomic_DNA"/>
</dbReference>
<reference evidence="2" key="1">
    <citation type="submission" date="2019-11" db="EMBL/GenBank/DDBJ databases">
        <title>Microbial mats filling the niche in hypersaline microbial mats.</title>
        <authorList>
            <person name="Wong H.L."/>
            <person name="Macleod F.I."/>
            <person name="White R.A. III"/>
            <person name="Burns B.P."/>
        </authorList>
    </citation>
    <scope>NUCLEOTIDE SEQUENCE</scope>
    <source>
        <strain evidence="2">Bin_327</strain>
    </source>
</reference>
<evidence type="ECO:0000313" key="2">
    <source>
        <dbReference type="EMBL" id="MBD3363650.1"/>
    </source>
</evidence>
<dbReference type="InterPro" id="IPR002156">
    <property type="entry name" value="RNaseH_domain"/>
</dbReference>